<feature type="region of interest" description="Disordered" evidence="1">
    <location>
        <begin position="1"/>
        <end position="169"/>
    </location>
</feature>
<accession>A0A4U1FGJ1</accession>
<name>A0A4U1FGJ1_MONMO</name>
<feature type="compositionally biased region" description="Basic and acidic residues" evidence="1">
    <location>
        <begin position="121"/>
        <end position="131"/>
    </location>
</feature>
<evidence type="ECO:0000313" key="2">
    <source>
        <dbReference type="EMBL" id="TKC48026.1"/>
    </source>
</evidence>
<proteinExistence type="predicted"/>
<organism evidence="2 3">
    <name type="scientific">Monodon monoceros</name>
    <name type="common">Narwhal</name>
    <name type="synonym">Ceratodon monodon</name>
    <dbReference type="NCBI Taxonomy" id="40151"/>
    <lineage>
        <taxon>Eukaryota</taxon>
        <taxon>Metazoa</taxon>
        <taxon>Chordata</taxon>
        <taxon>Craniata</taxon>
        <taxon>Vertebrata</taxon>
        <taxon>Euteleostomi</taxon>
        <taxon>Mammalia</taxon>
        <taxon>Eutheria</taxon>
        <taxon>Laurasiatheria</taxon>
        <taxon>Artiodactyla</taxon>
        <taxon>Whippomorpha</taxon>
        <taxon>Cetacea</taxon>
        <taxon>Odontoceti</taxon>
        <taxon>Monodontidae</taxon>
        <taxon>Monodon</taxon>
    </lineage>
</organism>
<dbReference type="EMBL" id="RWIC01000184">
    <property type="protein sequence ID" value="TKC48026.1"/>
    <property type="molecule type" value="Genomic_DNA"/>
</dbReference>
<protein>
    <submittedName>
        <fullName evidence="2">Uncharacterized protein</fullName>
    </submittedName>
</protein>
<evidence type="ECO:0000313" key="3">
    <source>
        <dbReference type="Proteomes" id="UP000308365"/>
    </source>
</evidence>
<sequence length="316" mass="33570">FSPFSGPSPLNLRDVAARWRERDAQRDSGASGFLSKTNGTGISTPSRGFTRSGSAAVGGWGGRCGEAPDGPDSALEQRGEGQESWDPDRFRLAAGRGTGDPADGRRSPAGPGAPAPHLPRPTRDLAQEREGTVSLRGVSGLRQKCGLGGQGWRRRGGAEGPESKGWEPRWGQKIRAGRLGSFLPLLFGFPEFLRLFPRKLSLRLLSAPRGQRSVLKVAWDDVTMHVPFPFRPPPPTTPPAPSPVATPVLQVGNPGLESCEGEGHGCGVVDFAPSLGEAKPGSLFPRLAQKSFSCKTPVPPGKSLPAVFLLSHLLHY</sequence>
<gene>
    <name evidence="2" type="ORF">EI555_000315</name>
</gene>
<feature type="compositionally biased region" description="Basic and acidic residues" evidence="1">
    <location>
        <begin position="75"/>
        <end position="91"/>
    </location>
</feature>
<comment type="caution">
    <text evidence="2">The sequence shown here is derived from an EMBL/GenBank/DDBJ whole genome shotgun (WGS) entry which is preliminary data.</text>
</comment>
<dbReference type="Proteomes" id="UP000308365">
    <property type="component" value="Unassembled WGS sequence"/>
</dbReference>
<feature type="non-terminal residue" evidence="2">
    <location>
        <position position="1"/>
    </location>
</feature>
<feature type="compositionally biased region" description="Polar residues" evidence="1">
    <location>
        <begin position="34"/>
        <end position="53"/>
    </location>
</feature>
<feature type="compositionally biased region" description="Basic and acidic residues" evidence="1">
    <location>
        <begin position="15"/>
        <end position="26"/>
    </location>
</feature>
<evidence type="ECO:0000256" key="1">
    <source>
        <dbReference type="SAM" id="MobiDB-lite"/>
    </source>
</evidence>
<reference evidence="3" key="1">
    <citation type="journal article" date="2019" name="IScience">
        <title>Narwhal Genome Reveals Long-Term Low Genetic Diversity despite Current Large Abundance Size.</title>
        <authorList>
            <person name="Westbury M.V."/>
            <person name="Petersen B."/>
            <person name="Garde E."/>
            <person name="Heide-Jorgensen M.P."/>
            <person name="Lorenzen E.D."/>
        </authorList>
    </citation>
    <scope>NUCLEOTIDE SEQUENCE [LARGE SCALE GENOMIC DNA]</scope>
</reference>
<dbReference type="AlphaFoldDB" id="A0A4U1FGJ1"/>
<feature type="non-terminal residue" evidence="2">
    <location>
        <position position="316"/>
    </location>
</feature>